<comment type="similarity">
    <text evidence="1">Belongs to the short-chain dehydrogenases/reductases (SDR) family.</text>
</comment>
<feature type="compositionally biased region" description="Basic residues" evidence="3">
    <location>
        <begin position="185"/>
        <end position="205"/>
    </location>
</feature>
<dbReference type="GO" id="GO:0019433">
    <property type="term" value="P:triglyceride catabolic process"/>
    <property type="evidence" value="ECO:0007669"/>
    <property type="project" value="TreeGrafter"/>
</dbReference>
<dbReference type="Gene3D" id="3.40.50.720">
    <property type="entry name" value="NAD(P)-binding Rossmann-like Domain"/>
    <property type="match status" value="1"/>
</dbReference>
<sequence length="248" mass="26453">MTTRLAVVTGSSRGLSAALTEHLADQGWNVVACVRTESAAVSIKRAGVEPVLQDVRAPVSEALLAAVRGRPIDALINNAGIGAPARPLADCDPQTILNAVDVNVAGPMRLTQAMLPMLLAAPAPLIINVSSPARFAGCAGRGRLRRPTDQLRLPHLQSRSENADGRPRSGTCWSRTVLGCPSGQPHHRHGSGRRGHVARRGRRPARPTAGQLRQVSLPAEPRSCPRREQRKVPRTLSSGGHPFGQTRR</sequence>
<evidence type="ECO:0000256" key="1">
    <source>
        <dbReference type="ARBA" id="ARBA00006484"/>
    </source>
</evidence>
<proteinExistence type="inferred from homology"/>
<evidence type="ECO:0000256" key="3">
    <source>
        <dbReference type="SAM" id="MobiDB-lite"/>
    </source>
</evidence>
<reference evidence="5" key="1">
    <citation type="submission" date="2016-06" db="EMBL/GenBank/DDBJ databases">
        <authorList>
            <person name="Varghese N."/>
            <person name="Submissions Spin"/>
        </authorList>
    </citation>
    <scope>NUCLEOTIDE SEQUENCE [LARGE SCALE GENOMIC DNA]</scope>
    <source>
        <strain evidence="5">DSM 44875</strain>
    </source>
</reference>
<dbReference type="GO" id="GO:0004806">
    <property type="term" value="F:triacylglycerol lipase activity"/>
    <property type="evidence" value="ECO:0007669"/>
    <property type="project" value="TreeGrafter"/>
</dbReference>
<dbReference type="InterPro" id="IPR036291">
    <property type="entry name" value="NAD(P)-bd_dom_sf"/>
</dbReference>
<dbReference type="GO" id="GO:0005811">
    <property type="term" value="C:lipid droplet"/>
    <property type="evidence" value="ECO:0007669"/>
    <property type="project" value="TreeGrafter"/>
</dbReference>
<dbReference type="InterPro" id="IPR002347">
    <property type="entry name" value="SDR_fam"/>
</dbReference>
<dbReference type="AlphaFoldDB" id="A0A1C4URR5"/>
<evidence type="ECO:0000313" key="4">
    <source>
        <dbReference type="EMBL" id="SCE74419.1"/>
    </source>
</evidence>
<dbReference type="PRINTS" id="PR00081">
    <property type="entry name" value="GDHRDH"/>
</dbReference>
<dbReference type="GO" id="GO:0000140">
    <property type="term" value="F:acylglycerone-phosphate reductase (NADP+) activity"/>
    <property type="evidence" value="ECO:0007669"/>
    <property type="project" value="TreeGrafter"/>
</dbReference>
<dbReference type="SUPFAM" id="SSF51735">
    <property type="entry name" value="NAD(P)-binding Rossmann-fold domains"/>
    <property type="match status" value="1"/>
</dbReference>
<accession>A0A1C4URR5</accession>
<dbReference type="Proteomes" id="UP000198243">
    <property type="component" value="Chromosome I"/>
</dbReference>
<dbReference type="PANTHER" id="PTHR44169:SF6">
    <property type="entry name" value="NADPH-DEPENDENT 1-ACYLDIHYDROXYACETONE PHOSPHATE REDUCTASE"/>
    <property type="match status" value="1"/>
</dbReference>
<gene>
    <name evidence="4" type="ORF">GA0070607_1044</name>
</gene>
<dbReference type="PANTHER" id="PTHR44169">
    <property type="entry name" value="NADPH-DEPENDENT 1-ACYLDIHYDROXYACETONE PHOSPHATE REDUCTASE"/>
    <property type="match status" value="1"/>
</dbReference>
<keyword evidence="2" id="KW-0560">Oxidoreductase</keyword>
<name>A0A1C4URR5_9ACTN</name>
<evidence type="ECO:0000256" key="2">
    <source>
        <dbReference type="ARBA" id="ARBA00023002"/>
    </source>
</evidence>
<protein>
    <submittedName>
        <fullName evidence="4">Short chain dehydrogenase</fullName>
    </submittedName>
</protein>
<dbReference type="Pfam" id="PF00106">
    <property type="entry name" value="adh_short"/>
    <property type="match status" value="1"/>
</dbReference>
<keyword evidence="5" id="KW-1185">Reference proteome</keyword>
<feature type="region of interest" description="Disordered" evidence="3">
    <location>
        <begin position="146"/>
        <end position="248"/>
    </location>
</feature>
<evidence type="ECO:0000313" key="5">
    <source>
        <dbReference type="Proteomes" id="UP000198243"/>
    </source>
</evidence>
<organism evidence="4 5">
    <name type="scientific">Micromonospora coriariae</name>
    <dbReference type="NCBI Taxonomy" id="285665"/>
    <lineage>
        <taxon>Bacteria</taxon>
        <taxon>Bacillati</taxon>
        <taxon>Actinomycetota</taxon>
        <taxon>Actinomycetes</taxon>
        <taxon>Micromonosporales</taxon>
        <taxon>Micromonosporaceae</taxon>
        <taxon>Micromonospora</taxon>
    </lineage>
</organism>
<dbReference type="GO" id="GO:0006654">
    <property type="term" value="P:phosphatidic acid biosynthetic process"/>
    <property type="evidence" value="ECO:0007669"/>
    <property type="project" value="TreeGrafter"/>
</dbReference>
<dbReference type="EMBL" id="LT607412">
    <property type="protein sequence ID" value="SCE74419.1"/>
    <property type="molecule type" value="Genomic_DNA"/>
</dbReference>